<dbReference type="Gene3D" id="3.40.50.1000">
    <property type="entry name" value="HAD superfamily/HAD-like"/>
    <property type="match status" value="1"/>
</dbReference>
<dbReference type="Pfam" id="PF12710">
    <property type="entry name" value="HAD"/>
    <property type="match status" value="1"/>
</dbReference>
<dbReference type="GeneID" id="93092745"/>
<gene>
    <name evidence="1" type="ordered locus">BBPR_1176</name>
</gene>
<dbReference type="SUPFAM" id="SSF56784">
    <property type="entry name" value="HAD-like"/>
    <property type="match status" value="1"/>
</dbReference>
<dbReference type="CDD" id="cd02612">
    <property type="entry name" value="HAD_PGPPase"/>
    <property type="match status" value="1"/>
</dbReference>
<dbReference type="eggNOG" id="COG0560">
    <property type="taxonomic scope" value="Bacteria"/>
</dbReference>
<dbReference type="KEGG" id="bbp:BBPR_1176"/>
<dbReference type="Proteomes" id="UP000002312">
    <property type="component" value="Chromosome"/>
</dbReference>
<proteinExistence type="predicted"/>
<protein>
    <recommendedName>
        <fullName evidence="3">HAD family hydrolase</fullName>
    </recommendedName>
</protein>
<reference evidence="1 2" key="1">
    <citation type="journal article" date="2010" name="Proc. Natl. Acad. Sci. U.S.A.">
        <title>Genome analysis of Bifidobacterium bifidum PRL2010 reveals metabolic pathways for host-derived glycan foraging.</title>
        <authorList>
            <person name="Turroni F."/>
            <person name="Bottacini F."/>
            <person name="Foroni E."/>
            <person name="Mulder I."/>
            <person name="Kim J.H."/>
            <person name="Zomer A."/>
            <person name="Sanchez B."/>
            <person name="Bidossi A."/>
            <person name="Ferrarini A."/>
            <person name="Giubellini V."/>
            <person name="Delledonne M."/>
            <person name="Henrissat B."/>
            <person name="Coutinho P."/>
            <person name="Oggioni M."/>
            <person name="Fitzgerald G.F."/>
            <person name="Mills D."/>
            <person name="Margolles A."/>
            <person name="Kelly D."/>
            <person name="van Sinderen D."/>
            <person name="Ventura M."/>
        </authorList>
    </citation>
    <scope>NUCLEOTIDE SEQUENCE [LARGE SCALE GENOMIC DNA]</scope>
    <source>
        <strain evidence="1 2">PRL2010</strain>
    </source>
</reference>
<name>A0A0H3EAN0_BIFBP</name>
<sequence length="212" mass="24012">MRVFDFDGTIYDGESLFDLYMFSARYEPKVLRHLAPVLRYAVQYKMGRATLAQMERGVGGVTCDYLHDVAASRRILRLDGAAPDAGLAGEAAIAEGVSALVNEFWNRHMDRIKPWYEPRPDDVILTASFDVTVGEACRRLGLNRLVSSTVDPRTMRVTCLNFNTNKPKRFREVVGPDTVIDEFYTDSRFDQPMIDMARTAFMVSGNRITQVK</sequence>
<dbReference type="RefSeq" id="WP_013390032.1">
    <property type="nucleotide sequence ID" value="NC_014638.1"/>
</dbReference>
<evidence type="ECO:0008006" key="3">
    <source>
        <dbReference type="Google" id="ProtNLM"/>
    </source>
</evidence>
<dbReference type="AlphaFoldDB" id="A0A0H3EAN0"/>
<dbReference type="InterPro" id="IPR036412">
    <property type="entry name" value="HAD-like_sf"/>
</dbReference>
<dbReference type="InterPro" id="IPR023214">
    <property type="entry name" value="HAD_sf"/>
</dbReference>
<organism evidence="1 2">
    <name type="scientific">Bifidobacterium bifidum (strain PRL2010)</name>
    <dbReference type="NCBI Taxonomy" id="702459"/>
    <lineage>
        <taxon>Bacteria</taxon>
        <taxon>Bacillati</taxon>
        <taxon>Actinomycetota</taxon>
        <taxon>Actinomycetes</taxon>
        <taxon>Bifidobacteriales</taxon>
        <taxon>Bifidobacteriaceae</taxon>
        <taxon>Bifidobacterium</taxon>
    </lineage>
</organism>
<dbReference type="PATRIC" id="fig|702459.3.peg.1216"/>
<dbReference type="HOGENOM" id="CLU_052657_3_0_11"/>
<accession>A0A0H3EAN0</accession>
<dbReference type="EMBL" id="CP001840">
    <property type="protein sequence ID" value="ADP36237.1"/>
    <property type="molecule type" value="Genomic_DNA"/>
</dbReference>
<evidence type="ECO:0000313" key="2">
    <source>
        <dbReference type="Proteomes" id="UP000002312"/>
    </source>
</evidence>
<dbReference type="OrthoDB" id="9794212at2"/>
<evidence type="ECO:0000313" key="1">
    <source>
        <dbReference type="EMBL" id="ADP36237.1"/>
    </source>
</evidence>